<dbReference type="EMBL" id="CP137539">
    <property type="protein sequence ID" value="WOP57597.1"/>
    <property type="molecule type" value="Genomic_DNA"/>
</dbReference>
<evidence type="ECO:0000256" key="2">
    <source>
        <dbReference type="ARBA" id="ARBA00023172"/>
    </source>
</evidence>
<dbReference type="InterPro" id="IPR002104">
    <property type="entry name" value="Integrase_catalytic"/>
</dbReference>
<name>A0AAX4FNM6_XANEU</name>
<dbReference type="PANTHER" id="PTHR30349">
    <property type="entry name" value="PHAGE INTEGRASE-RELATED"/>
    <property type="match status" value="1"/>
</dbReference>
<evidence type="ECO:0000313" key="5">
    <source>
        <dbReference type="Proteomes" id="UP001304429"/>
    </source>
</evidence>
<dbReference type="InterPro" id="IPR050090">
    <property type="entry name" value="Tyrosine_recombinase_XerCD"/>
</dbReference>
<protein>
    <submittedName>
        <fullName evidence="4">Site-specific integrase</fullName>
    </submittedName>
</protein>
<dbReference type="Gene3D" id="1.10.443.10">
    <property type="entry name" value="Intergrase catalytic core"/>
    <property type="match status" value="1"/>
</dbReference>
<keyword evidence="2" id="KW-0233">DNA recombination</keyword>
<dbReference type="Pfam" id="PF00589">
    <property type="entry name" value="Phage_integrase"/>
    <property type="match status" value="1"/>
</dbReference>
<dbReference type="GO" id="GO:0003677">
    <property type="term" value="F:DNA binding"/>
    <property type="evidence" value="ECO:0007669"/>
    <property type="project" value="InterPro"/>
</dbReference>
<dbReference type="PROSITE" id="PS51898">
    <property type="entry name" value="TYR_RECOMBINASE"/>
    <property type="match status" value="1"/>
</dbReference>
<dbReference type="AlphaFoldDB" id="A0AAX4FNM6"/>
<evidence type="ECO:0000259" key="3">
    <source>
        <dbReference type="PROSITE" id="PS51898"/>
    </source>
</evidence>
<dbReference type="InterPro" id="IPR046668">
    <property type="entry name" value="DUF6538"/>
</dbReference>
<dbReference type="GO" id="GO:0015074">
    <property type="term" value="P:DNA integration"/>
    <property type="evidence" value="ECO:0007669"/>
    <property type="project" value="UniProtKB-KW"/>
</dbReference>
<dbReference type="Proteomes" id="UP001304429">
    <property type="component" value="Chromosome"/>
</dbReference>
<dbReference type="PANTHER" id="PTHR30349:SF64">
    <property type="entry name" value="PROPHAGE INTEGRASE INTD-RELATED"/>
    <property type="match status" value="1"/>
</dbReference>
<dbReference type="GO" id="GO:0006310">
    <property type="term" value="P:DNA recombination"/>
    <property type="evidence" value="ECO:0007669"/>
    <property type="project" value="UniProtKB-KW"/>
</dbReference>
<gene>
    <name evidence="4" type="ORF">R5577_05460</name>
</gene>
<dbReference type="Pfam" id="PF20172">
    <property type="entry name" value="DUF6538"/>
    <property type="match status" value="1"/>
</dbReference>
<dbReference type="InterPro" id="IPR013762">
    <property type="entry name" value="Integrase-like_cat_sf"/>
</dbReference>
<evidence type="ECO:0000313" key="4">
    <source>
        <dbReference type="EMBL" id="WOP57597.1"/>
    </source>
</evidence>
<sequence>MPLEVSIEVSILPKPLMISRSAGLYARFFVPTDLRALIGSRYLVRSLGNRRGDHARLAAATMGMALSMAFDAMRKGMTVDLDELLRKVRSGDIQELILKDVTLPDGTRIAQAQLDNPADAAMFGDLMERSRRVEPAEETSARVAKRREQLRSASQDLANQAPNALMLSKAMADHLRDLAGARLHQKTVLESRHTLRLFAGIIGMDVPVASLTQDHVRAFFEGVRYWPSNATKRPLYRDLSVPEVIKLAKKNEEPEPAAWTMAKHRQRLSVFLVSLVEGKHLAVNPLAGIRAISTPDSEDTGSPFTDAELKAIFDPVEFPKWASKYPHRWFGPILGLYSGARVNEIAQLRLEDIDTIDGVPGFFVRKVGKKQSIKNKHSRRFIPLAQPVIDCGFLTYVEEARQAGVERLFPDLPNSTGLGYGRQLSRQFSVYIKRQGVAEKGQGFHGFRHTIASKLDEAGVSASAIGALTGHGTGQTVLEKFYIDRRSLPDRVATLAKFSPPILLPGYSSGLFKKLCDKKSKFNYGYIDERGSSFG</sequence>
<accession>A0AAX4FNM6</accession>
<organism evidence="4 5">
    <name type="scientific">Xanthomonas euvesicatoria</name>
    <dbReference type="NCBI Taxonomy" id="456327"/>
    <lineage>
        <taxon>Bacteria</taxon>
        <taxon>Pseudomonadati</taxon>
        <taxon>Pseudomonadota</taxon>
        <taxon>Gammaproteobacteria</taxon>
        <taxon>Lysobacterales</taxon>
        <taxon>Lysobacteraceae</taxon>
        <taxon>Xanthomonas</taxon>
    </lineage>
</organism>
<keyword evidence="1" id="KW-0229">DNA integration</keyword>
<proteinExistence type="predicted"/>
<feature type="domain" description="Tyr recombinase" evidence="3">
    <location>
        <begin position="299"/>
        <end position="497"/>
    </location>
</feature>
<dbReference type="CDD" id="cd01184">
    <property type="entry name" value="INT_C_like_1"/>
    <property type="match status" value="1"/>
</dbReference>
<dbReference type="SUPFAM" id="SSF56349">
    <property type="entry name" value="DNA breaking-rejoining enzymes"/>
    <property type="match status" value="1"/>
</dbReference>
<reference evidence="4" key="1">
    <citation type="submission" date="2023-10" db="EMBL/GenBank/DDBJ databases">
        <title>Comparative Genomic Analysis of Tomato Bacterial Spot Xanthomonads Reveals A New Lineage of Xanthomonas euvesicatoria.</title>
        <authorList>
            <person name="Huang C.-J."/>
            <person name="Wu T.-L."/>
            <person name="Wu Y.-L."/>
            <person name="Wang R.-S."/>
            <person name="Lin Y.-C."/>
        </authorList>
    </citation>
    <scope>NUCLEOTIDE SEQUENCE</scope>
    <source>
        <strain evidence="4">T0319-01</strain>
    </source>
</reference>
<evidence type="ECO:0000256" key="1">
    <source>
        <dbReference type="ARBA" id="ARBA00022908"/>
    </source>
</evidence>
<dbReference type="InterPro" id="IPR011010">
    <property type="entry name" value="DNA_brk_join_enz"/>
</dbReference>
<dbReference type="RefSeq" id="WP_235658049.1">
    <property type="nucleotide sequence ID" value="NZ_CP137532.1"/>
</dbReference>